<dbReference type="AlphaFoldDB" id="A0A0E9VTU7"/>
<proteinExistence type="predicted"/>
<dbReference type="EMBL" id="GBXM01027832">
    <property type="protein sequence ID" value="JAH80745.1"/>
    <property type="molecule type" value="Transcribed_RNA"/>
</dbReference>
<organism evidence="1">
    <name type="scientific">Anguilla anguilla</name>
    <name type="common">European freshwater eel</name>
    <name type="synonym">Muraena anguilla</name>
    <dbReference type="NCBI Taxonomy" id="7936"/>
    <lineage>
        <taxon>Eukaryota</taxon>
        <taxon>Metazoa</taxon>
        <taxon>Chordata</taxon>
        <taxon>Craniata</taxon>
        <taxon>Vertebrata</taxon>
        <taxon>Euteleostomi</taxon>
        <taxon>Actinopterygii</taxon>
        <taxon>Neopterygii</taxon>
        <taxon>Teleostei</taxon>
        <taxon>Anguilliformes</taxon>
        <taxon>Anguillidae</taxon>
        <taxon>Anguilla</taxon>
    </lineage>
</organism>
<sequence length="27" mass="3236">MKREKCRLFSRQARLLLQFPLQSGETV</sequence>
<evidence type="ECO:0000313" key="1">
    <source>
        <dbReference type="EMBL" id="JAH80745.1"/>
    </source>
</evidence>
<name>A0A0E9VTU7_ANGAN</name>
<protein>
    <submittedName>
        <fullName evidence="1">Uncharacterized protein</fullName>
    </submittedName>
</protein>
<reference evidence="1" key="2">
    <citation type="journal article" date="2015" name="Fish Shellfish Immunol.">
        <title>Early steps in the European eel (Anguilla anguilla)-Vibrio vulnificus interaction in the gills: Role of the RtxA13 toxin.</title>
        <authorList>
            <person name="Callol A."/>
            <person name="Pajuelo D."/>
            <person name="Ebbesson L."/>
            <person name="Teles M."/>
            <person name="MacKenzie S."/>
            <person name="Amaro C."/>
        </authorList>
    </citation>
    <scope>NUCLEOTIDE SEQUENCE</scope>
</reference>
<reference evidence="1" key="1">
    <citation type="submission" date="2014-11" db="EMBL/GenBank/DDBJ databases">
        <authorList>
            <person name="Amaro Gonzalez C."/>
        </authorList>
    </citation>
    <scope>NUCLEOTIDE SEQUENCE</scope>
</reference>
<accession>A0A0E9VTU7</accession>